<dbReference type="Pfam" id="PF05400">
    <property type="entry name" value="FliT"/>
    <property type="match status" value="1"/>
</dbReference>
<comment type="subcellular location">
    <subcellularLocation>
        <location evidence="1">Cytoplasm</location>
        <location evidence="1">Cytosol</location>
    </subcellularLocation>
</comment>
<keyword evidence="4" id="KW-0143">Chaperone</keyword>
<dbReference type="EMBL" id="LELK01000004">
    <property type="protein sequence ID" value="KMM36558.1"/>
    <property type="molecule type" value="Genomic_DNA"/>
</dbReference>
<comment type="function">
    <text evidence="5">May act as an export chaperone for the filament capping protein FliD.</text>
</comment>
<comment type="caution">
    <text evidence="8">The sequence shown here is derived from an EMBL/GenBank/DDBJ whole genome shotgun (WGS) entry which is preliminary data.</text>
</comment>
<evidence type="ECO:0000256" key="3">
    <source>
        <dbReference type="ARBA" id="ARBA00022795"/>
    </source>
</evidence>
<sequence>MMKRIDALHQMHVITNQIARSLEGLKPSMDDNEQSDLDGINHIISRREETIKLLDEALKEEGNDWSPDEQHLLEQLSGLEETIQPKLSELYAAFSDQMRRLQQGKSAAGKYKAHSYTDGAFFDQRK</sequence>
<comment type="similarity">
    <text evidence="6">Belongs to the bacillales FliT family.</text>
</comment>
<gene>
    <name evidence="8" type="ORF">AB986_11340</name>
</gene>
<reference evidence="8" key="1">
    <citation type="submission" date="2015-06" db="EMBL/GenBank/DDBJ databases">
        <authorList>
            <person name="Liu B."/>
            <person name="Wang J."/>
            <person name="Zhu Y."/>
            <person name="Liu G."/>
            <person name="Chen Q."/>
            <person name="Zheng C."/>
            <person name="Che J."/>
            <person name="Ge C."/>
            <person name="Shi H."/>
            <person name="Pan Z."/>
            <person name="Liu X."/>
        </authorList>
    </citation>
    <scope>NUCLEOTIDE SEQUENCE [LARGE SCALE GENOMIC DNA]</scope>
    <source>
        <strain evidence="8">DSM 16346</strain>
    </source>
</reference>
<evidence type="ECO:0000256" key="6">
    <source>
        <dbReference type="ARBA" id="ARBA00093785"/>
    </source>
</evidence>
<evidence type="ECO:0000256" key="1">
    <source>
        <dbReference type="ARBA" id="ARBA00004514"/>
    </source>
</evidence>
<evidence type="ECO:0000256" key="7">
    <source>
        <dbReference type="ARBA" id="ARBA00093797"/>
    </source>
</evidence>
<protein>
    <recommendedName>
        <fullName evidence="7">Flagellar protein FliT</fullName>
    </recommendedName>
</protein>
<organism evidence="8 9">
    <name type="scientific">Guptibacillus hwajinpoensis</name>
    <dbReference type="NCBI Taxonomy" id="208199"/>
    <lineage>
        <taxon>Bacteria</taxon>
        <taxon>Bacillati</taxon>
        <taxon>Bacillota</taxon>
        <taxon>Bacilli</taxon>
        <taxon>Bacillales</taxon>
        <taxon>Guptibacillaceae</taxon>
        <taxon>Guptibacillus</taxon>
    </lineage>
</organism>
<name>A0A0J6CTN6_9BACL</name>
<dbReference type="InterPro" id="IPR008622">
    <property type="entry name" value="FliT"/>
</dbReference>
<keyword evidence="9" id="KW-1185">Reference proteome</keyword>
<proteinExistence type="inferred from homology"/>
<dbReference type="Proteomes" id="UP000035996">
    <property type="component" value="Unassembled WGS sequence"/>
</dbReference>
<evidence type="ECO:0000256" key="5">
    <source>
        <dbReference type="ARBA" id="ARBA00093765"/>
    </source>
</evidence>
<keyword evidence="2" id="KW-0963">Cytoplasm</keyword>
<evidence type="ECO:0000313" key="8">
    <source>
        <dbReference type="EMBL" id="KMM36558.1"/>
    </source>
</evidence>
<dbReference type="STRING" id="157733.AB986_11340"/>
<accession>A0A0J6CTN6</accession>
<dbReference type="OrthoDB" id="2967080at2"/>
<evidence type="ECO:0000256" key="2">
    <source>
        <dbReference type="ARBA" id="ARBA00022490"/>
    </source>
</evidence>
<keyword evidence="3" id="KW-1005">Bacterial flagellum biogenesis</keyword>
<evidence type="ECO:0000256" key="4">
    <source>
        <dbReference type="ARBA" id="ARBA00023186"/>
    </source>
</evidence>
<dbReference type="AlphaFoldDB" id="A0A0J6CTN6"/>
<evidence type="ECO:0000313" key="9">
    <source>
        <dbReference type="Proteomes" id="UP000035996"/>
    </source>
</evidence>
<dbReference type="RefSeq" id="WP_048311270.1">
    <property type="nucleotide sequence ID" value="NZ_CP119526.1"/>
</dbReference>